<name>A0AAE0GFX2_9CHLO</name>
<protein>
    <recommendedName>
        <fullName evidence="7">C3H1-type domain-containing protein</fullName>
    </recommendedName>
</protein>
<dbReference type="PROSITE" id="PS50084">
    <property type="entry name" value="KH_TYPE_1"/>
    <property type="match status" value="1"/>
</dbReference>
<dbReference type="SMART" id="SM00356">
    <property type="entry name" value="ZnF_C3H1"/>
    <property type="match status" value="2"/>
</dbReference>
<dbReference type="GO" id="GO:0010468">
    <property type="term" value="P:regulation of gene expression"/>
    <property type="evidence" value="ECO:0007669"/>
    <property type="project" value="UniProtKB-ARBA"/>
</dbReference>
<dbReference type="Proteomes" id="UP001190700">
    <property type="component" value="Unassembled WGS sequence"/>
</dbReference>
<accession>A0AAE0GFX2</accession>
<dbReference type="GO" id="GO:0003729">
    <property type="term" value="F:mRNA binding"/>
    <property type="evidence" value="ECO:0007669"/>
    <property type="project" value="InterPro"/>
</dbReference>
<keyword evidence="2" id="KW-0677">Repeat</keyword>
<dbReference type="SMART" id="SM00322">
    <property type="entry name" value="KH"/>
    <property type="match status" value="1"/>
</dbReference>
<keyword evidence="9" id="KW-1185">Reference proteome</keyword>
<dbReference type="InterPro" id="IPR004087">
    <property type="entry name" value="KH_dom"/>
</dbReference>
<proteinExistence type="predicted"/>
<dbReference type="SUPFAM" id="SSF54791">
    <property type="entry name" value="Eukaryotic type KH-domain (KH-domain type I)"/>
    <property type="match status" value="1"/>
</dbReference>
<keyword evidence="4 6" id="KW-0862">Zinc</keyword>
<dbReference type="FunFam" id="4.10.1000.10:FF:000003">
    <property type="entry name" value="Zinc finger CCCH domain-containing protein"/>
    <property type="match status" value="2"/>
</dbReference>
<dbReference type="InterPro" id="IPR036855">
    <property type="entry name" value="Znf_CCCH_sf"/>
</dbReference>
<gene>
    <name evidence="8" type="ORF">CYMTET_14625</name>
</gene>
<dbReference type="Gene3D" id="4.10.1000.10">
    <property type="entry name" value="Zinc finger, CCCH-type"/>
    <property type="match status" value="2"/>
</dbReference>
<dbReference type="InterPro" id="IPR000571">
    <property type="entry name" value="Znf_CCCH"/>
</dbReference>
<dbReference type="InterPro" id="IPR045877">
    <property type="entry name" value="ZFP36-like"/>
</dbReference>
<keyword evidence="5" id="KW-0694">RNA-binding</keyword>
<dbReference type="InterPro" id="IPR036612">
    <property type="entry name" value="KH_dom_type_1_sf"/>
</dbReference>
<dbReference type="InterPro" id="IPR004088">
    <property type="entry name" value="KH_dom_type_1"/>
</dbReference>
<reference evidence="8 9" key="1">
    <citation type="journal article" date="2015" name="Genome Biol. Evol.">
        <title>Comparative Genomics of a Bacterivorous Green Alga Reveals Evolutionary Causalities and Consequences of Phago-Mixotrophic Mode of Nutrition.</title>
        <authorList>
            <person name="Burns J.A."/>
            <person name="Paasch A."/>
            <person name="Narechania A."/>
            <person name="Kim E."/>
        </authorList>
    </citation>
    <scope>NUCLEOTIDE SEQUENCE [LARGE SCALE GENOMIC DNA]</scope>
    <source>
        <strain evidence="8 9">PLY_AMNH</strain>
    </source>
</reference>
<dbReference type="GO" id="GO:0051252">
    <property type="term" value="P:regulation of RNA metabolic process"/>
    <property type="evidence" value="ECO:0007669"/>
    <property type="project" value="UniProtKB-ARBA"/>
</dbReference>
<evidence type="ECO:0000256" key="4">
    <source>
        <dbReference type="ARBA" id="ARBA00022833"/>
    </source>
</evidence>
<dbReference type="PANTHER" id="PTHR12547">
    <property type="entry name" value="CCCH ZINC FINGER/TIS11-RELATED"/>
    <property type="match status" value="1"/>
</dbReference>
<evidence type="ECO:0000256" key="1">
    <source>
        <dbReference type="ARBA" id="ARBA00022723"/>
    </source>
</evidence>
<feature type="domain" description="C3H1-type" evidence="7">
    <location>
        <begin position="169"/>
        <end position="197"/>
    </location>
</feature>
<evidence type="ECO:0000256" key="2">
    <source>
        <dbReference type="ARBA" id="ARBA00022737"/>
    </source>
</evidence>
<organism evidence="8 9">
    <name type="scientific">Cymbomonas tetramitiformis</name>
    <dbReference type="NCBI Taxonomy" id="36881"/>
    <lineage>
        <taxon>Eukaryota</taxon>
        <taxon>Viridiplantae</taxon>
        <taxon>Chlorophyta</taxon>
        <taxon>Pyramimonadophyceae</taxon>
        <taxon>Pyramimonadales</taxon>
        <taxon>Pyramimonadaceae</taxon>
        <taxon>Cymbomonas</taxon>
    </lineage>
</organism>
<dbReference type="EMBL" id="LGRX02006141">
    <property type="protein sequence ID" value="KAK3277359.1"/>
    <property type="molecule type" value="Genomic_DNA"/>
</dbReference>
<dbReference type="Pfam" id="PF00642">
    <property type="entry name" value="zf-CCCH"/>
    <property type="match status" value="2"/>
</dbReference>
<dbReference type="GO" id="GO:0008270">
    <property type="term" value="F:zinc ion binding"/>
    <property type="evidence" value="ECO:0007669"/>
    <property type="project" value="UniProtKB-KW"/>
</dbReference>
<dbReference type="Gene3D" id="3.30.1370.10">
    <property type="entry name" value="K Homology domain, type 1"/>
    <property type="match status" value="1"/>
</dbReference>
<dbReference type="Pfam" id="PF00013">
    <property type="entry name" value="KH_1"/>
    <property type="match status" value="1"/>
</dbReference>
<keyword evidence="3 6" id="KW-0863">Zinc-finger</keyword>
<evidence type="ECO:0000313" key="9">
    <source>
        <dbReference type="Proteomes" id="UP001190700"/>
    </source>
</evidence>
<dbReference type="AlphaFoldDB" id="A0AAE0GFX2"/>
<evidence type="ECO:0000256" key="3">
    <source>
        <dbReference type="ARBA" id="ARBA00022771"/>
    </source>
</evidence>
<keyword evidence="1 6" id="KW-0479">Metal-binding</keyword>
<evidence type="ECO:0000256" key="6">
    <source>
        <dbReference type="PROSITE-ProRule" id="PRU00723"/>
    </source>
</evidence>
<comment type="caution">
    <text evidence="8">The sequence shown here is derived from an EMBL/GenBank/DDBJ whole genome shotgun (WGS) entry which is preliminary data.</text>
</comment>
<evidence type="ECO:0000313" key="8">
    <source>
        <dbReference type="EMBL" id="KAK3277359.1"/>
    </source>
</evidence>
<evidence type="ECO:0000256" key="5">
    <source>
        <dbReference type="PROSITE-ProRule" id="PRU00117"/>
    </source>
</evidence>
<feature type="zinc finger region" description="C3H1-type" evidence="6">
    <location>
        <begin position="9"/>
        <end position="37"/>
    </location>
</feature>
<feature type="domain" description="C3H1-type" evidence="7">
    <location>
        <begin position="9"/>
        <end position="37"/>
    </location>
</feature>
<sequence length="222" mass="23794">MSNIMDETKRKTKLCNKFNSPEGCPFGDKCNFAHGDQDLQPQRSQGVQFGQRSAAIPNQQGMFGNAGRRDPHVEGVGAATATATMPVRADAVGAVIGKGGCNIKNIFAQSGATVKFTGTDDAEATHRTLEMVGTLDQIQVAQQMVQSYVSMFNTSGGAKSHDMAKNKANFKTKLCENWSKTGNCTYGNRCHFAHGEDELRAATEGLQGARASQMPQGAHGQY</sequence>
<dbReference type="PROSITE" id="PS50103">
    <property type="entry name" value="ZF_C3H1"/>
    <property type="match status" value="2"/>
</dbReference>
<feature type="zinc finger region" description="C3H1-type" evidence="6">
    <location>
        <begin position="169"/>
        <end position="197"/>
    </location>
</feature>
<dbReference type="SUPFAM" id="SSF90229">
    <property type="entry name" value="CCCH zinc finger"/>
    <property type="match status" value="2"/>
</dbReference>
<dbReference type="CDD" id="cd00105">
    <property type="entry name" value="KH-I"/>
    <property type="match status" value="1"/>
</dbReference>
<evidence type="ECO:0000259" key="7">
    <source>
        <dbReference type="PROSITE" id="PS50103"/>
    </source>
</evidence>